<dbReference type="EMBL" id="CM002875">
    <property type="protein sequence ID" value="KFK29999.1"/>
    <property type="molecule type" value="Genomic_DNA"/>
</dbReference>
<sequence length="54" mass="5757">MRTVTDLNMQLSSTSSCSVCLSLLMSRSPSLGLGSPPHRVFLPWCLGFSPTVSA</sequence>
<protein>
    <submittedName>
        <fullName evidence="1">Uncharacterized protein</fullName>
    </submittedName>
</protein>
<dbReference type="AlphaFoldDB" id="A0A087GJE7"/>
<accession>A0A087GJE7</accession>
<evidence type="ECO:0000313" key="2">
    <source>
        <dbReference type="Proteomes" id="UP000029120"/>
    </source>
</evidence>
<name>A0A087GJE7_ARAAL</name>
<proteinExistence type="predicted"/>
<dbReference type="Gramene" id="KFK29999">
    <property type="protein sequence ID" value="KFK29999"/>
    <property type="gene ID" value="AALP_AA7G204700"/>
</dbReference>
<reference evidence="2" key="1">
    <citation type="journal article" date="2015" name="Nat. Plants">
        <title>Genome expansion of Arabis alpina linked with retrotransposition and reduced symmetric DNA methylation.</title>
        <authorList>
            <person name="Willing E.M."/>
            <person name="Rawat V."/>
            <person name="Mandakova T."/>
            <person name="Maumus F."/>
            <person name="James G.V."/>
            <person name="Nordstroem K.J."/>
            <person name="Becker C."/>
            <person name="Warthmann N."/>
            <person name="Chica C."/>
            <person name="Szarzynska B."/>
            <person name="Zytnicki M."/>
            <person name="Albani M.C."/>
            <person name="Kiefer C."/>
            <person name="Bergonzi S."/>
            <person name="Castaings L."/>
            <person name="Mateos J.L."/>
            <person name="Berns M.C."/>
            <person name="Bujdoso N."/>
            <person name="Piofczyk T."/>
            <person name="de Lorenzo L."/>
            <person name="Barrero-Sicilia C."/>
            <person name="Mateos I."/>
            <person name="Piednoel M."/>
            <person name="Hagmann J."/>
            <person name="Chen-Min-Tao R."/>
            <person name="Iglesias-Fernandez R."/>
            <person name="Schuster S.C."/>
            <person name="Alonso-Blanco C."/>
            <person name="Roudier F."/>
            <person name="Carbonero P."/>
            <person name="Paz-Ares J."/>
            <person name="Davis S.J."/>
            <person name="Pecinka A."/>
            <person name="Quesneville H."/>
            <person name="Colot V."/>
            <person name="Lysak M.A."/>
            <person name="Weigel D."/>
            <person name="Coupland G."/>
            <person name="Schneeberger K."/>
        </authorList>
    </citation>
    <scope>NUCLEOTIDE SEQUENCE [LARGE SCALE GENOMIC DNA]</scope>
    <source>
        <strain evidence="2">cv. Pajares</strain>
    </source>
</reference>
<keyword evidence="2" id="KW-1185">Reference proteome</keyword>
<gene>
    <name evidence="1" type="ordered locus">AALP_Aa7g204700</name>
</gene>
<dbReference type="PROSITE" id="PS51257">
    <property type="entry name" value="PROKAR_LIPOPROTEIN"/>
    <property type="match status" value="1"/>
</dbReference>
<dbReference type="Proteomes" id="UP000029120">
    <property type="component" value="Chromosome 7"/>
</dbReference>
<organism evidence="1 2">
    <name type="scientific">Arabis alpina</name>
    <name type="common">Alpine rock-cress</name>
    <dbReference type="NCBI Taxonomy" id="50452"/>
    <lineage>
        <taxon>Eukaryota</taxon>
        <taxon>Viridiplantae</taxon>
        <taxon>Streptophyta</taxon>
        <taxon>Embryophyta</taxon>
        <taxon>Tracheophyta</taxon>
        <taxon>Spermatophyta</taxon>
        <taxon>Magnoliopsida</taxon>
        <taxon>eudicotyledons</taxon>
        <taxon>Gunneridae</taxon>
        <taxon>Pentapetalae</taxon>
        <taxon>rosids</taxon>
        <taxon>malvids</taxon>
        <taxon>Brassicales</taxon>
        <taxon>Brassicaceae</taxon>
        <taxon>Arabideae</taxon>
        <taxon>Arabis</taxon>
    </lineage>
</organism>
<evidence type="ECO:0000313" key="1">
    <source>
        <dbReference type="EMBL" id="KFK29999.1"/>
    </source>
</evidence>